<reference evidence="1 2" key="1">
    <citation type="journal article" date="2014" name="BMC Genomics">
        <title>Complete genome sequence of producer of the glycopeptide antibiotic Aculeximycin Kutzneria albida DSM 43870T, a representative of minor genus of Pseudonocardiaceae.</title>
        <authorList>
            <person name="Rebets Y."/>
            <person name="Tokovenko B."/>
            <person name="Lushchyk I."/>
            <person name="Ruckert C."/>
            <person name="Zaburannyi N."/>
            <person name="Bechthold A."/>
            <person name="Kalinowski J."/>
            <person name="Luzhetskyy A."/>
        </authorList>
    </citation>
    <scope>NUCLEOTIDE SEQUENCE [LARGE SCALE GENOMIC DNA]</scope>
    <source>
        <strain evidence="1">DSM 43870</strain>
    </source>
</reference>
<name>W5WFT7_9PSEU</name>
<dbReference type="HOGENOM" id="CLU_033323_6_0_11"/>
<evidence type="ECO:0008006" key="3">
    <source>
        <dbReference type="Google" id="ProtNLM"/>
    </source>
</evidence>
<dbReference type="Proteomes" id="UP000019225">
    <property type="component" value="Chromosome"/>
</dbReference>
<evidence type="ECO:0000313" key="2">
    <source>
        <dbReference type="Proteomes" id="UP000019225"/>
    </source>
</evidence>
<dbReference type="EMBL" id="CP007155">
    <property type="protein sequence ID" value="AHI00069.1"/>
    <property type="molecule type" value="Genomic_DNA"/>
</dbReference>
<gene>
    <name evidence="1" type="ORF">KALB_6710</name>
</gene>
<dbReference type="SUPFAM" id="SSF53254">
    <property type="entry name" value="Phosphoglycerate mutase-like"/>
    <property type="match status" value="1"/>
</dbReference>
<evidence type="ECO:0000313" key="1">
    <source>
        <dbReference type="EMBL" id="AHI00069.1"/>
    </source>
</evidence>
<dbReference type="InterPro" id="IPR013078">
    <property type="entry name" value="His_Pase_superF_clade-1"/>
</dbReference>
<dbReference type="eggNOG" id="COG0406">
    <property type="taxonomic scope" value="Bacteria"/>
</dbReference>
<dbReference type="AlphaFoldDB" id="W5WFT7"/>
<organism evidence="1 2">
    <name type="scientific">Kutzneria albida DSM 43870</name>
    <dbReference type="NCBI Taxonomy" id="1449976"/>
    <lineage>
        <taxon>Bacteria</taxon>
        <taxon>Bacillati</taxon>
        <taxon>Actinomycetota</taxon>
        <taxon>Actinomycetes</taxon>
        <taxon>Pseudonocardiales</taxon>
        <taxon>Pseudonocardiaceae</taxon>
        <taxon>Kutzneria</taxon>
    </lineage>
</organism>
<dbReference type="STRING" id="1449976.KALB_6710"/>
<dbReference type="KEGG" id="kal:KALB_6710"/>
<proteinExistence type="predicted"/>
<dbReference type="InterPro" id="IPR029033">
    <property type="entry name" value="His_PPase_superfam"/>
</dbReference>
<dbReference type="Pfam" id="PF00300">
    <property type="entry name" value="His_Phos_1"/>
    <property type="match status" value="1"/>
</dbReference>
<dbReference type="OrthoDB" id="7502553at2"/>
<accession>W5WFT7</accession>
<dbReference type="Gene3D" id="3.40.50.1240">
    <property type="entry name" value="Phosphoglycerate mutase-like"/>
    <property type="match status" value="1"/>
</dbReference>
<keyword evidence="2" id="KW-1185">Reference proteome</keyword>
<sequence>MVTMNRIFLISHGATEAVREARFADDESLCGTTDPLETPSRVDEVRCGPERRCLETATVLGLTPVTDPGLSDLDCGSWRGRALAEVQEQDPAGLMAWLSDPDADAHGGETVRQLLARVGSWLDCLPDRGRIVAITSPSVVRAAIVHCVQAPPASFWRFDVAPLTLTHLYGGPGRWTLRETGHPLPPARTAPPS</sequence>
<protein>
    <recommendedName>
        <fullName evidence="3">Phosphoglycerate mutase</fullName>
    </recommendedName>
</protein>